<sequence length="192" mass="22418">MHAGPYTYHNKPFVLQNWEASFMFDTECITTIPLWVNFPGLPVGYWSAKCHKLRMNRISYARVLVEVDISQPLVEIVTLDTHHGSFHQDVTYKLRPKFCSDCLKFGHATKDYWAKPYYPLAEEFKEAPKRKRRGRRRHKTIPKWKVRPAIKTDEAPTTYDIANKDQARPSYRAIGDTGTTLTNRFEILGLSR</sequence>
<name>A0AAV9M7R5_9SOLN</name>
<dbReference type="Proteomes" id="UP001311915">
    <property type="component" value="Unassembled WGS sequence"/>
</dbReference>
<dbReference type="EMBL" id="JAWPEI010000002">
    <property type="protein sequence ID" value="KAK4734081.1"/>
    <property type="molecule type" value="Genomic_DNA"/>
</dbReference>
<proteinExistence type="predicted"/>
<gene>
    <name evidence="1" type="ORF">R3W88_008342</name>
</gene>
<comment type="caution">
    <text evidence="1">The sequence shown here is derived from an EMBL/GenBank/DDBJ whole genome shotgun (WGS) entry which is preliminary data.</text>
</comment>
<evidence type="ECO:0008006" key="3">
    <source>
        <dbReference type="Google" id="ProtNLM"/>
    </source>
</evidence>
<reference evidence="1 2" key="1">
    <citation type="submission" date="2023-10" db="EMBL/GenBank/DDBJ databases">
        <title>Genome-Wide Identification Analysis in wild type Solanum Pinnatisectum Reveals Some Genes Defensing Phytophthora Infestans.</title>
        <authorList>
            <person name="Sun C."/>
        </authorList>
    </citation>
    <scope>NUCLEOTIDE SEQUENCE [LARGE SCALE GENOMIC DNA]</scope>
    <source>
        <strain evidence="1">LQN</strain>
        <tissue evidence="1">Leaf</tissue>
    </source>
</reference>
<dbReference type="AlphaFoldDB" id="A0AAV9M7R5"/>
<protein>
    <recommendedName>
        <fullName evidence="3">DUF4283 domain-containing protein</fullName>
    </recommendedName>
</protein>
<keyword evidence="2" id="KW-1185">Reference proteome</keyword>
<evidence type="ECO:0000313" key="2">
    <source>
        <dbReference type="Proteomes" id="UP001311915"/>
    </source>
</evidence>
<dbReference type="InterPro" id="IPR040256">
    <property type="entry name" value="At4g02000-like"/>
</dbReference>
<evidence type="ECO:0000313" key="1">
    <source>
        <dbReference type="EMBL" id="KAK4734081.1"/>
    </source>
</evidence>
<organism evidence="1 2">
    <name type="scientific">Solanum pinnatisectum</name>
    <name type="common">tansyleaf nightshade</name>
    <dbReference type="NCBI Taxonomy" id="50273"/>
    <lineage>
        <taxon>Eukaryota</taxon>
        <taxon>Viridiplantae</taxon>
        <taxon>Streptophyta</taxon>
        <taxon>Embryophyta</taxon>
        <taxon>Tracheophyta</taxon>
        <taxon>Spermatophyta</taxon>
        <taxon>Magnoliopsida</taxon>
        <taxon>eudicotyledons</taxon>
        <taxon>Gunneridae</taxon>
        <taxon>Pentapetalae</taxon>
        <taxon>asterids</taxon>
        <taxon>lamiids</taxon>
        <taxon>Solanales</taxon>
        <taxon>Solanaceae</taxon>
        <taxon>Solanoideae</taxon>
        <taxon>Solaneae</taxon>
        <taxon>Solanum</taxon>
    </lineage>
</organism>
<accession>A0AAV9M7R5</accession>
<dbReference type="PANTHER" id="PTHR31286">
    <property type="entry name" value="GLYCINE-RICH CELL WALL STRUCTURAL PROTEIN 1.8-LIKE"/>
    <property type="match status" value="1"/>
</dbReference>
<dbReference type="PANTHER" id="PTHR31286:SF180">
    <property type="entry name" value="OS10G0362600 PROTEIN"/>
    <property type="match status" value="1"/>
</dbReference>